<evidence type="ECO:0008006" key="3">
    <source>
        <dbReference type="Google" id="ProtNLM"/>
    </source>
</evidence>
<sequence length="538" mass="62186">MISVQYWHKCVLCSVETRTEGYHRLRTGTENRNATMREPQVERSGRADRQVHAIGYQRGFCQRAHSLHPMSLVERFREFESEHATFEIEIENVPIWERIRYSVFRDIEQQFGTGQAHTSIDLDTKDNLQGAKLWLRNLVSKNPYLAPSSDVLVVGHPRRKKETDGCWWDIYCDPLHEYCSLDSVHFEKPYLLDHRSPAKTESLRYLELVEYNGTILRKLGLCNVDLDTDELSCLRGLEDDIQRQFDVGADIKSRVQRLLQNRKCRLPLYKRLLDRVNPEIAVVVVSYGKETFIEACKQKGIPVVELQHGVIYPEHFGYTFSGERTKTTFPDYLLTWGEFWKDDVEFPIPDERVIPVGYPYLEESIKKYDNVETKQQLLFISQGTIGEQLSKFAINVQQYSEIDYDIVYKLHPGEYDRWQGEYPWLVDAELEVIDSSEPPLYNLFAESSAQVGVGSTAVYEGLAFELETFVYDCPGSEVLQPLVVEGSAQLISSSEDLAASLGSIKSMFNREYYFEPNSTENTCRTLSELTENATLYKQ</sequence>
<dbReference type="AlphaFoldDB" id="S6D812"/>
<dbReference type="HOGENOM" id="CLU_043934_0_0_2"/>
<evidence type="ECO:0000313" key="2">
    <source>
        <dbReference type="Proteomes" id="UP000015381"/>
    </source>
</evidence>
<dbReference type="Proteomes" id="UP000015381">
    <property type="component" value="Chromosome I"/>
</dbReference>
<evidence type="ECO:0000313" key="1">
    <source>
        <dbReference type="EMBL" id="CCQ33131.1"/>
    </source>
</evidence>
<keyword evidence="2" id="KW-1185">Reference proteome</keyword>
<accession>S6D812</accession>
<dbReference type="EMBL" id="HF571520">
    <property type="protein sequence ID" value="CCQ33131.1"/>
    <property type="molecule type" value="Genomic_DNA"/>
</dbReference>
<organism evidence="1 2">
    <name type="scientific">Halorhabdus tiamatea SARL4B</name>
    <dbReference type="NCBI Taxonomy" id="1033806"/>
    <lineage>
        <taxon>Archaea</taxon>
        <taxon>Methanobacteriati</taxon>
        <taxon>Methanobacteriota</taxon>
        <taxon>Stenosarchaea group</taxon>
        <taxon>Halobacteria</taxon>
        <taxon>Halobacteriales</taxon>
        <taxon>Haloarculaceae</taxon>
        <taxon>Halorhabdus</taxon>
    </lineage>
</organism>
<reference evidence="1 2" key="1">
    <citation type="journal article" date="2014" name="Environ. Microbiol.">
        <title>Halorhabdus tiamatea: proteogenomics and glycosidase activity measurements identify the first cultivated euryarchaeon from a deep-sea anoxic brine lake as potential polysaccharide degrader.</title>
        <authorList>
            <person name="Werner J."/>
            <person name="Ferrer M."/>
            <person name="Michel G."/>
            <person name="Mann A.J."/>
            <person name="Huang S."/>
            <person name="Juarez S."/>
            <person name="Ciordia S."/>
            <person name="Albar J.P."/>
            <person name="Alcaide M."/>
            <person name="La Cono V."/>
            <person name="Yakimov M.M."/>
            <person name="Antunes A."/>
            <person name="Taborda M."/>
            <person name="Da Costa M.S."/>
            <person name="Amann R.I."/>
            <person name="Gloeckner F.O."/>
            <person name="Golyshina O.V."/>
            <person name="Golyshin P.N."/>
            <person name="Teeling H."/>
        </authorList>
    </citation>
    <scope>NUCLEOTIDE SEQUENCE [LARGE SCALE GENOMIC DNA]</scope>
    <source>
        <strain evidence="2">SARL4B</strain>
    </source>
</reference>
<proteinExistence type="predicted"/>
<dbReference type="PATRIC" id="fig|1033806.12.peg.985"/>
<protein>
    <recommendedName>
        <fullName evidence="3">Capsule polysaccharide biosynthesis protein</fullName>
    </recommendedName>
</protein>
<gene>
    <name evidence="1" type="ORF">HTIA_0993</name>
</gene>
<dbReference type="KEGG" id="hti:HTIA_0993"/>
<name>S6D812_9EURY</name>